<evidence type="ECO:0000313" key="2">
    <source>
        <dbReference type="EMBL" id="QDT52958.1"/>
    </source>
</evidence>
<sequence length="61" mass="6433">MSGHQENQIPSSGIPGSQQDAKRRLGNFEGAGEHARQGGRTSGIVGQTKQKNSTDKGQAKK</sequence>
<dbReference type="InParanoid" id="A0A517SA10"/>
<dbReference type="RefSeq" id="WP_231754226.1">
    <property type="nucleotide sequence ID" value="NZ_CP036271.1"/>
</dbReference>
<feature type="compositionally biased region" description="Polar residues" evidence="1">
    <location>
        <begin position="1"/>
        <end position="19"/>
    </location>
</feature>
<feature type="compositionally biased region" description="Basic and acidic residues" evidence="1">
    <location>
        <begin position="52"/>
        <end position="61"/>
    </location>
</feature>
<organism evidence="2 3">
    <name type="scientific">Caulifigura coniformis</name>
    <dbReference type="NCBI Taxonomy" id="2527983"/>
    <lineage>
        <taxon>Bacteria</taxon>
        <taxon>Pseudomonadati</taxon>
        <taxon>Planctomycetota</taxon>
        <taxon>Planctomycetia</taxon>
        <taxon>Planctomycetales</taxon>
        <taxon>Planctomycetaceae</taxon>
        <taxon>Caulifigura</taxon>
    </lineage>
</organism>
<gene>
    <name evidence="2" type="ORF">Pan44_09720</name>
</gene>
<reference evidence="2 3" key="1">
    <citation type="submission" date="2019-02" db="EMBL/GenBank/DDBJ databases">
        <title>Deep-cultivation of Planctomycetes and their phenomic and genomic characterization uncovers novel biology.</title>
        <authorList>
            <person name="Wiegand S."/>
            <person name="Jogler M."/>
            <person name="Boedeker C."/>
            <person name="Pinto D."/>
            <person name="Vollmers J."/>
            <person name="Rivas-Marin E."/>
            <person name="Kohn T."/>
            <person name="Peeters S.H."/>
            <person name="Heuer A."/>
            <person name="Rast P."/>
            <person name="Oberbeckmann S."/>
            <person name="Bunk B."/>
            <person name="Jeske O."/>
            <person name="Meyerdierks A."/>
            <person name="Storesund J.E."/>
            <person name="Kallscheuer N."/>
            <person name="Luecker S."/>
            <person name="Lage O.M."/>
            <person name="Pohl T."/>
            <person name="Merkel B.J."/>
            <person name="Hornburger P."/>
            <person name="Mueller R.-W."/>
            <person name="Bruemmer F."/>
            <person name="Labrenz M."/>
            <person name="Spormann A.M."/>
            <person name="Op den Camp H."/>
            <person name="Overmann J."/>
            <person name="Amann R."/>
            <person name="Jetten M.S.M."/>
            <person name="Mascher T."/>
            <person name="Medema M.H."/>
            <person name="Devos D.P."/>
            <person name="Kaster A.-K."/>
            <person name="Ovreas L."/>
            <person name="Rohde M."/>
            <person name="Galperin M.Y."/>
            <person name="Jogler C."/>
        </authorList>
    </citation>
    <scope>NUCLEOTIDE SEQUENCE [LARGE SCALE GENOMIC DNA]</scope>
    <source>
        <strain evidence="2 3">Pan44</strain>
    </source>
</reference>
<accession>A0A517SA10</accession>
<evidence type="ECO:0000256" key="1">
    <source>
        <dbReference type="SAM" id="MobiDB-lite"/>
    </source>
</evidence>
<feature type="region of interest" description="Disordered" evidence="1">
    <location>
        <begin position="1"/>
        <end position="61"/>
    </location>
</feature>
<protein>
    <submittedName>
        <fullName evidence="2">Uncharacterized protein</fullName>
    </submittedName>
</protein>
<name>A0A517SA10_9PLAN</name>
<proteinExistence type="predicted"/>
<dbReference type="EMBL" id="CP036271">
    <property type="protein sequence ID" value="QDT52958.1"/>
    <property type="molecule type" value="Genomic_DNA"/>
</dbReference>
<dbReference type="AlphaFoldDB" id="A0A517SA10"/>
<dbReference type="Proteomes" id="UP000315700">
    <property type="component" value="Chromosome"/>
</dbReference>
<dbReference type="KEGG" id="ccos:Pan44_09720"/>
<keyword evidence="3" id="KW-1185">Reference proteome</keyword>
<evidence type="ECO:0000313" key="3">
    <source>
        <dbReference type="Proteomes" id="UP000315700"/>
    </source>
</evidence>